<sequence length="792" mass="92557">MNITPTLSKISKEEMYILFRARYRKTYDGAKQKGVDQNILIFRESIDVIQFYDRWLLNIKNDEVMSKRRFEKMDFKSRENFLKNVGSLQYASGLLPEWHGLEIPAFRKFVQYLMEPEVQGGWGNQTNIVMWFNQFFQQNKFCMNSPQDFSSIPREQLAQVYFEISEYLNPKMKTDETVKQTFALSDEEESYFQYFKDTLDRNGQVYVMCLDINLYAPSDDCSNSYTSLFKVLKGKIDAIRQLIAQTENLQSYLLKLEPMQEAGLNLHCILMFNCKHLNFSEDGIIAQLDKKMKQEAGLSAESYDLKNWNKHLRDYHHSNAVGLIKKGKGNELSLYYCWYWVYSYFFSVDQVISLNIDGYNSNDDIFKAHSNKSLMPQGALLQKDITKQITFDELLTLSKCNKSYDCQHLPQIAQNYLDKVALMDLRSVLPPPISHKDKIPRSSLLYLMELFCETLKTVPAKLFNVVITPATSNKNRSPKFYSDSMTRLGRIWFGLFKHLNGVDYPFIQIEMLGFESQNVIDFRSFFSSKASELLDLCNHTIGPETIQKYEEILRGFKASLNVNTYNKQLKELDKSFEKLSKYGDYLLEKDILVHRLHLKFGRLHGGNFSKKEQSAILTEFLRVGRSTQPLRWLRGYILRWDEKGFVVGQDKTLYADLTLIFNYDSELQSIDIYQSLDSFLKRFIDQRNEKYRNSEDLSHSGSLAFIKAEFTYLLDPQVIWDGVIELSSKPLKIETIDKVTRGAFKEKYLPYICYKSLFSPIQGWVPKEKRLTPGQKPKSKHVLVKKNDDEQS</sequence>
<protein>
    <submittedName>
        <fullName evidence="2">Uncharacterized protein</fullName>
    </submittedName>
</protein>
<evidence type="ECO:0000313" key="2">
    <source>
        <dbReference type="EMBL" id="MCF0262919.1"/>
    </source>
</evidence>
<comment type="caution">
    <text evidence="2">The sequence shown here is derived from an EMBL/GenBank/DDBJ whole genome shotgun (WGS) entry which is preliminary data.</text>
</comment>
<proteinExistence type="predicted"/>
<organism evidence="2 3">
    <name type="scientific">Acinetobacter guillouiae</name>
    <name type="common">Acinetobacter genomosp. 11</name>
    <dbReference type="NCBI Taxonomy" id="106649"/>
    <lineage>
        <taxon>Bacteria</taxon>
        <taxon>Pseudomonadati</taxon>
        <taxon>Pseudomonadota</taxon>
        <taxon>Gammaproteobacteria</taxon>
        <taxon>Moraxellales</taxon>
        <taxon>Moraxellaceae</taxon>
        <taxon>Acinetobacter</taxon>
    </lineage>
</organism>
<dbReference type="Proteomes" id="UP000887320">
    <property type="component" value="Unassembled WGS sequence"/>
</dbReference>
<accession>A0A8X8GAJ1</accession>
<name>A0A8X8GAJ1_ACIGI</name>
<dbReference type="EMBL" id="JAHWXT010000001">
    <property type="protein sequence ID" value="MCF0262919.1"/>
    <property type="molecule type" value="Genomic_DNA"/>
</dbReference>
<dbReference type="AlphaFoldDB" id="A0A8X8GAJ1"/>
<feature type="region of interest" description="Disordered" evidence="1">
    <location>
        <begin position="769"/>
        <end position="792"/>
    </location>
</feature>
<gene>
    <name evidence="2" type="ORF">KW868_00310</name>
</gene>
<dbReference type="RefSeq" id="WP_009585731.1">
    <property type="nucleotide sequence ID" value="NZ_JAHWXT010000001.1"/>
</dbReference>
<evidence type="ECO:0000256" key="1">
    <source>
        <dbReference type="SAM" id="MobiDB-lite"/>
    </source>
</evidence>
<evidence type="ECO:0000313" key="3">
    <source>
        <dbReference type="Proteomes" id="UP000887320"/>
    </source>
</evidence>
<reference evidence="2" key="1">
    <citation type="submission" date="2021-07" db="EMBL/GenBank/DDBJ databases">
        <authorList>
            <person name="Fernandez M."/>
            <person name="Pereira P."/>
            <person name="Torres Tejerizo G.A."/>
            <person name="Gonzalez P."/>
            <person name="Agostini E."/>
        </authorList>
    </citation>
    <scope>NUCLEOTIDE SEQUENCE</scope>
    <source>
        <strain evidence="2">SFC 500-1A</strain>
    </source>
</reference>